<gene>
    <name evidence="1" type="ORF">J2W49_000244</name>
</gene>
<comment type="caution">
    <text evidence="1">The sequence shown here is derived from an EMBL/GenBank/DDBJ whole genome shotgun (WGS) entry which is preliminary data.</text>
</comment>
<accession>A0ABU1WGC0</accession>
<dbReference type="PANTHER" id="PTHR12526">
    <property type="entry name" value="GLYCOSYLTRANSFERASE"/>
    <property type="match status" value="1"/>
</dbReference>
<dbReference type="Gene3D" id="3.40.50.2000">
    <property type="entry name" value="Glycogen Phosphorylase B"/>
    <property type="match status" value="2"/>
</dbReference>
<dbReference type="Proteomes" id="UP001265700">
    <property type="component" value="Unassembled WGS sequence"/>
</dbReference>
<dbReference type="Pfam" id="PF13692">
    <property type="entry name" value="Glyco_trans_1_4"/>
    <property type="match status" value="1"/>
</dbReference>
<keyword evidence="2" id="KW-1185">Reference proteome</keyword>
<evidence type="ECO:0000313" key="1">
    <source>
        <dbReference type="EMBL" id="MDR7148316.1"/>
    </source>
</evidence>
<protein>
    <submittedName>
        <fullName evidence="1">Glycosyltransferase involved in cell wall biosynthesis</fullName>
    </submittedName>
</protein>
<dbReference type="EMBL" id="JAVDWU010000001">
    <property type="protein sequence ID" value="MDR7148316.1"/>
    <property type="molecule type" value="Genomic_DNA"/>
</dbReference>
<dbReference type="SUPFAM" id="SSF53756">
    <property type="entry name" value="UDP-Glycosyltransferase/glycogen phosphorylase"/>
    <property type="match status" value="1"/>
</dbReference>
<organism evidence="1 2">
    <name type="scientific">Hydrogenophaga palleronii</name>
    <dbReference type="NCBI Taxonomy" id="65655"/>
    <lineage>
        <taxon>Bacteria</taxon>
        <taxon>Pseudomonadati</taxon>
        <taxon>Pseudomonadota</taxon>
        <taxon>Betaproteobacteria</taxon>
        <taxon>Burkholderiales</taxon>
        <taxon>Comamonadaceae</taxon>
        <taxon>Hydrogenophaga</taxon>
    </lineage>
</organism>
<reference evidence="1 2" key="1">
    <citation type="submission" date="2023-07" db="EMBL/GenBank/DDBJ databases">
        <title>Sorghum-associated microbial communities from plants grown in Nebraska, USA.</title>
        <authorList>
            <person name="Schachtman D."/>
        </authorList>
    </citation>
    <scope>NUCLEOTIDE SEQUENCE [LARGE SCALE GENOMIC DNA]</scope>
    <source>
        <strain evidence="1 2">4249</strain>
    </source>
</reference>
<evidence type="ECO:0000313" key="2">
    <source>
        <dbReference type="Proteomes" id="UP001265700"/>
    </source>
</evidence>
<sequence length="353" mass="40117">MKILYVAGREETYSRTRIVLRALREKGHEVITCLPPDRSFKNYPRLLWNTLLKAPQCDVVLVGFYGQLLVPFVRLLTWKPIVFDMYIGTYETMVFDRQKTRPGTLMARIYALADWLAYKMSNATILDTDHVIACVGKVINSDTRKFHRVFLAVDDSAIYPREADRRHDGFLVHFHGEFSPFHGVRIILQAAKLLEDQNVQFQIIGRGITYEEDTQLARDLGLKNVTFVNTVPYSDLAIYMSRADVCLGIFGDNSRAQLVLTNKAIETIGMAKPLITRLNQPVQELFTHRESALLIEPGNPQALADAILELQANPTLRESISRKAHEIFLANCTISQLGAQLDRIVRSVVKRNA</sequence>
<proteinExistence type="predicted"/>
<name>A0ABU1WGC0_9BURK</name>
<dbReference type="RefSeq" id="WP_310310714.1">
    <property type="nucleotide sequence ID" value="NZ_JAVDWU010000001.1"/>
</dbReference>